<feature type="region of interest" description="Disordered" evidence="5">
    <location>
        <begin position="241"/>
        <end position="260"/>
    </location>
</feature>
<feature type="domain" description="ANTAR" evidence="6">
    <location>
        <begin position="174"/>
        <end position="235"/>
    </location>
</feature>
<evidence type="ECO:0000256" key="4">
    <source>
        <dbReference type="ARBA" id="ARBA00023163"/>
    </source>
</evidence>
<dbReference type="InterPro" id="IPR011006">
    <property type="entry name" value="CheY-like_superfamily"/>
</dbReference>
<protein>
    <submittedName>
        <fullName evidence="7">GAF and ANTAR domain-containing protein</fullName>
    </submittedName>
</protein>
<organism evidence="7 8">
    <name type="scientific">Pseudonocardia tropica</name>
    <dbReference type="NCBI Taxonomy" id="681289"/>
    <lineage>
        <taxon>Bacteria</taxon>
        <taxon>Bacillati</taxon>
        <taxon>Actinomycetota</taxon>
        <taxon>Actinomycetes</taxon>
        <taxon>Pseudonocardiales</taxon>
        <taxon>Pseudonocardiaceae</taxon>
        <taxon>Pseudonocardia</taxon>
    </lineage>
</organism>
<evidence type="ECO:0000313" key="8">
    <source>
        <dbReference type="Proteomes" id="UP001464923"/>
    </source>
</evidence>
<evidence type="ECO:0000256" key="5">
    <source>
        <dbReference type="SAM" id="MobiDB-lite"/>
    </source>
</evidence>
<dbReference type="Pfam" id="PF13185">
    <property type="entry name" value="GAF_2"/>
    <property type="match status" value="1"/>
</dbReference>
<dbReference type="EMBL" id="JBEDNP010000018">
    <property type="protein sequence ID" value="MEQ3541793.1"/>
    <property type="molecule type" value="Genomic_DNA"/>
</dbReference>
<comment type="caution">
    <text evidence="7">The sequence shown here is derived from an EMBL/GenBank/DDBJ whole genome shotgun (WGS) entry which is preliminary data.</text>
</comment>
<proteinExistence type="predicted"/>
<dbReference type="SMART" id="SM01012">
    <property type="entry name" value="ANTAR"/>
    <property type="match status" value="1"/>
</dbReference>
<gene>
    <name evidence="7" type="ORF">WHI96_23545</name>
</gene>
<dbReference type="SMART" id="SM00065">
    <property type="entry name" value="GAF"/>
    <property type="match status" value="1"/>
</dbReference>
<keyword evidence="8" id="KW-1185">Reference proteome</keyword>
<dbReference type="InterPro" id="IPR036388">
    <property type="entry name" value="WH-like_DNA-bd_sf"/>
</dbReference>
<dbReference type="InterPro" id="IPR003018">
    <property type="entry name" value="GAF"/>
</dbReference>
<keyword evidence="1" id="KW-0808">Transferase</keyword>
<name>A0ABV1K2N6_9PSEU</name>
<keyword evidence="3" id="KW-0805">Transcription regulation</keyword>
<keyword evidence="4" id="KW-0804">Transcription</keyword>
<dbReference type="InterPro" id="IPR029016">
    <property type="entry name" value="GAF-like_dom_sf"/>
</dbReference>
<dbReference type="RefSeq" id="WP_345647350.1">
    <property type="nucleotide sequence ID" value="NZ_BAABLY010000050.1"/>
</dbReference>
<dbReference type="Proteomes" id="UP001464923">
    <property type="component" value="Unassembled WGS sequence"/>
</dbReference>
<reference evidence="7 8" key="1">
    <citation type="submission" date="2024-03" db="EMBL/GenBank/DDBJ databases">
        <title>Draft genome sequence of Pseudonocardia tropica JCM 19149.</title>
        <authorList>
            <person name="Butdee W."/>
            <person name="Duangmal K."/>
        </authorList>
    </citation>
    <scope>NUCLEOTIDE SEQUENCE [LARGE SCALE GENOMIC DNA]</scope>
    <source>
        <strain evidence="7 8">JCM 19149</strain>
    </source>
</reference>
<dbReference type="Gene3D" id="1.10.10.10">
    <property type="entry name" value="Winged helix-like DNA-binding domain superfamily/Winged helix DNA-binding domain"/>
    <property type="match status" value="1"/>
</dbReference>
<evidence type="ECO:0000256" key="3">
    <source>
        <dbReference type="ARBA" id="ARBA00023015"/>
    </source>
</evidence>
<evidence type="ECO:0000313" key="7">
    <source>
        <dbReference type="EMBL" id="MEQ3541793.1"/>
    </source>
</evidence>
<evidence type="ECO:0000256" key="1">
    <source>
        <dbReference type="ARBA" id="ARBA00022679"/>
    </source>
</evidence>
<keyword evidence="2" id="KW-0418">Kinase</keyword>
<dbReference type="SUPFAM" id="SSF55781">
    <property type="entry name" value="GAF domain-like"/>
    <property type="match status" value="1"/>
</dbReference>
<dbReference type="InterPro" id="IPR005561">
    <property type="entry name" value="ANTAR"/>
</dbReference>
<dbReference type="InterPro" id="IPR012074">
    <property type="entry name" value="GAF_ANTAR"/>
</dbReference>
<evidence type="ECO:0000256" key="2">
    <source>
        <dbReference type="ARBA" id="ARBA00022777"/>
    </source>
</evidence>
<accession>A0ABV1K2N6</accession>
<dbReference type="Gene3D" id="3.30.450.40">
    <property type="match status" value="1"/>
</dbReference>
<dbReference type="Pfam" id="PF03861">
    <property type="entry name" value="ANTAR"/>
    <property type="match status" value="1"/>
</dbReference>
<sequence>MRTPDREQDVALAFVALADTLVDDYDVIDLLDRLAAHCVSLLDAEAAGILLGDSRRELRAVAASSEDARTMELLQLQSDQGPCMDCFSTGTPVLIPDITGSDEAARRWPRFVEAARADGGFRSVHALPLRLRHRAIGALNLFHRRPGPLPEADLRLGQALADVATIGILSERTIRHRETVQEQLQTALNSRVTIEQAKGVLAHALQLGMDDAFGRLRRYCRRQNLRLSEVAGRVVAGELSPSTFSTEVPSPPRHVRPRRP</sequence>
<dbReference type="SUPFAM" id="SSF52172">
    <property type="entry name" value="CheY-like"/>
    <property type="match status" value="1"/>
</dbReference>
<dbReference type="PIRSF" id="PIRSF036625">
    <property type="entry name" value="GAF_ANTAR"/>
    <property type="match status" value="1"/>
</dbReference>
<dbReference type="PROSITE" id="PS50921">
    <property type="entry name" value="ANTAR"/>
    <property type="match status" value="1"/>
</dbReference>
<evidence type="ECO:0000259" key="6">
    <source>
        <dbReference type="PROSITE" id="PS50921"/>
    </source>
</evidence>